<dbReference type="Gene3D" id="2.40.70.10">
    <property type="entry name" value="Acid Proteases"/>
    <property type="match status" value="1"/>
</dbReference>
<dbReference type="SUPFAM" id="SSF50630">
    <property type="entry name" value="Acid proteases"/>
    <property type="match status" value="1"/>
</dbReference>
<accession>A0A9D5BEF5</accession>
<dbReference type="InterPro" id="IPR019103">
    <property type="entry name" value="Peptidase_aspartic_DDI1-type"/>
</dbReference>
<feature type="region of interest" description="Disordered" evidence="1">
    <location>
        <begin position="266"/>
        <end position="307"/>
    </location>
</feature>
<gene>
    <name evidence="3" type="ORF">KIW84_010974</name>
</gene>
<dbReference type="AlphaFoldDB" id="A0A9D5BEF5"/>
<proteinExistence type="predicted"/>
<dbReference type="EMBL" id="JAMSHJ010000001">
    <property type="protein sequence ID" value="KAI5441729.1"/>
    <property type="molecule type" value="Genomic_DNA"/>
</dbReference>
<comment type="caution">
    <text evidence="3">The sequence shown here is derived from an EMBL/GenBank/DDBJ whole genome shotgun (WGS) entry which is preliminary data.</text>
</comment>
<keyword evidence="4" id="KW-1185">Reference proteome</keyword>
<protein>
    <recommendedName>
        <fullName evidence="2">Aspartic peptidase DDI1-type domain-containing protein</fullName>
    </recommendedName>
</protein>
<organism evidence="3 4">
    <name type="scientific">Pisum sativum</name>
    <name type="common">Garden pea</name>
    <name type="synonym">Lathyrus oleraceus</name>
    <dbReference type="NCBI Taxonomy" id="3888"/>
    <lineage>
        <taxon>Eukaryota</taxon>
        <taxon>Viridiplantae</taxon>
        <taxon>Streptophyta</taxon>
        <taxon>Embryophyta</taxon>
        <taxon>Tracheophyta</taxon>
        <taxon>Spermatophyta</taxon>
        <taxon>Magnoliopsida</taxon>
        <taxon>eudicotyledons</taxon>
        <taxon>Gunneridae</taxon>
        <taxon>Pentapetalae</taxon>
        <taxon>rosids</taxon>
        <taxon>fabids</taxon>
        <taxon>Fabales</taxon>
        <taxon>Fabaceae</taxon>
        <taxon>Papilionoideae</taxon>
        <taxon>50 kb inversion clade</taxon>
        <taxon>NPAAA clade</taxon>
        <taxon>Hologalegina</taxon>
        <taxon>IRL clade</taxon>
        <taxon>Fabeae</taxon>
        <taxon>Lathyrus</taxon>
    </lineage>
</organism>
<dbReference type="Proteomes" id="UP001058974">
    <property type="component" value="Chromosome 1"/>
</dbReference>
<evidence type="ECO:0000313" key="4">
    <source>
        <dbReference type="Proteomes" id="UP001058974"/>
    </source>
</evidence>
<dbReference type="CDD" id="cd00303">
    <property type="entry name" value="retropepsin_like"/>
    <property type="match status" value="1"/>
</dbReference>
<dbReference type="Gramene" id="Psat01G0097400-T1">
    <property type="protein sequence ID" value="KAI5441729.1"/>
    <property type="gene ID" value="KIW84_010974"/>
</dbReference>
<evidence type="ECO:0000313" key="3">
    <source>
        <dbReference type="EMBL" id="KAI5441729.1"/>
    </source>
</evidence>
<dbReference type="Pfam" id="PF09668">
    <property type="entry name" value="Asp_protease"/>
    <property type="match status" value="1"/>
</dbReference>
<reference evidence="3 4" key="1">
    <citation type="journal article" date="2022" name="Nat. Genet.">
        <title>Improved pea reference genome and pan-genome highlight genomic features and evolutionary characteristics.</title>
        <authorList>
            <person name="Yang T."/>
            <person name="Liu R."/>
            <person name="Luo Y."/>
            <person name="Hu S."/>
            <person name="Wang D."/>
            <person name="Wang C."/>
            <person name="Pandey M.K."/>
            <person name="Ge S."/>
            <person name="Xu Q."/>
            <person name="Li N."/>
            <person name="Li G."/>
            <person name="Huang Y."/>
            <person name="Saxena R.K."/>
            <person name="Ji Y."/>
            <person name="Li M."/>
            <person name="Yan X."/>
            <person name="He Y."/>
            <person name="Liu Y."/>
            <person name="Wang X."/>
            <person name="Xiang C."/>
            <person name="Varshney R.K."/>
            <person name="Ding H."/>
            <person name="Gao S."/>
            <person name="Zong X."/>
        </authorList>
    </citation>
    <scope>NUCLEOTIDE SEQUENCE [LARGE SCALE GENOMIC DNA]</scope>
    <source>
        <strain evidence="3 4">cv. Zhongwan 6</strain>
    </source>
</reference>
<name>A0A9D5BEF5_PEA</name>
<dbReference type="PANTHER" id="PTHR33067:SF31">
    <property type="entry name" value="RNA-DIRECTED DNA POLYMERASE"/>
    <property type="match status" value="1"/>
</dbReference>
<dbReference type="InterPro" id="IPR021109">
    <property type="entry name" value="Peptidase_aspartic_dom_sf"/>
</dbReference>
<feature type="domain" description="Aspartic peptidase DDI1-type" evidence="2">
    <location>
        <begin position="113"/>
        <end position="214"/>
    </location>
</feature>
<evidence type="ECO:0000256" key="1">
    <source>
        <dbReference type="SAM" id="MobiDB-lite"/>
    </source>
</evidence>
<evidence type="ECO:0000259" key="2">
    <source>
        <dbReference type="Pfam" id="PF09668"/>
    </source>
</evidence>
<sequence length="383" mass="43305">MLAKIDALALKVKHMSTNTNTAAVVHTECELYGSKGHESAKCNLLNDLNTDQVNYAQEIPFTEAITQIPSYVKFLKDILTNKSRLEDPKPLECNFISENKLAKKEKDPGSFSIPCILGSHVIDKAFLDLGASVSLMPLAVCKRLNLGELQPTKMSLQLAYRSVKYPVGILKDIPVRIGQLYIPTDFMVMDIKEDDDIPILLGRPFLSTTEAIIDVKRGKLTLEVGDEKIEFILSKFLMAPIIGDACYAIDIIDECIREFDQEEPMIEPFSNPNEKDDELEETEPHTNEFLDLTPDPSPNSRKPAQELKELPKNLRYEFLDKEMNRPVIVNATLNHDETNQLLNVLRRYPSTLGYNISDLKGISPFVCMHRISLEEDSKPSREH</sequence>
<dbReference type="PANTHER" id="PTHR33067">
    <property type="entry name" value="RNA-DIRECTED DNA POLYMERASE-RELATED"/>
    <property type="match status" value="1"/>
</dbReference>